<evidence type="ECO:0000256" key="4">
    <source>
        <dbReference type="PROSITE-ProRule" id="PRU00302"/>
    </source>
</evidence>
<feature type="domain" description="Sushi" evidence="6">
    <location>
        <begin position="91"/>
        <end position="148"/>
    </location>
</feature>
<organism evidence="7 8">
    <name type="scientific">Erinaceus europaeus</name>
    <name type="common">Western European hedgehog</name>
    <dbReference type="NCBI Taxonomy" id="9365"/>
    <lineage>
        <taxon>Eukaryota</taxon>
        <taxon>Metazoa</taxon>
        <taxon>Chordata</taxon>
        <taxon>Craniata</taxon>
        <taxon>Vertebrata</taxon>
        <taxon>Euteleostomi</taxon>
        <taxon>Mammalia</taxon>
        <taxon>Eutheria</taxon>
        <taxon>Laurasiatheria</taxon>
        <taxon>Eulipotyphla</taxon>
        <taxon>Erinaceidae</taxon>
        <taxon>Erinaceinae</taxon>
        <taxon>Erinaceus</taxon>
    </lineage>
</organism>
<evidence type="ECO:0000313" key="7">
    <source>
        <dbReference type="Proteomes" id="UP001652624"/>
    </source>
</evidence>
<keyword evidence="2" id="KW-0677">Repeat</keyword>
<keyword evidence="7" id="KW-1185">Reference proteome</keyword>
<dbReference type="PANTHER" id="PTHR45656:SF4">
    <property type="entry name" value="PROTEIN CBR-CLEC-78"/>
    <property type="match status" value="1"/>
</dbReference>
<keyword evidence="3 4" id="KW-1015">Disulfide bond</keyword>
<accession>A0ABM3WCJ1</accession>
<keyword evidence="1" id="KW-0732">Signal</keyword>
<evidence type="ECO:0000256" key="1">
    <source>
        <dbReference type="ARBA" id="ARBA00022729"/>
    </source>
</evidence>
<dbReference type="PANTHER" id="PTHR45656">
    <property type="entry name" value="PROTEIN CBR-CLEC-78"/>
    <property type="match status" value="1"/>
</dbReference>
<dbReference type="SMART" id="SM00032">
    <property type="entry name" value="CCP"/>
    <property type="match status" value="3"/>
</dbReference>
<name>A0ABM3WCJ1_ERIEU</name>
<keyword evidence="4" id="KW-0768">Sushi</keyword>
<evidence type="ECO:0000313" key="8">
    <source>
        <dbReference type="RefSeq" id="XP_060034291.1"/>
    </source>
</evidence>
<feature type="domain" description="Sushi" evidence="6">
    <location>
        <begin position="196"/>
        <end position="253"/>
    </location>
</feature>
<dbReference type="RefSeq" id="XP_060034291.1">
    <property type="nucleotide sequence ID" value="XM_060178308.1"/>
</dbReference>
<dbReference type="GeneID" id="103120655"/>
<protein>
    <submittedName>
        <fullName evidence="8">C4b-binding protein beta chain isoform X1</fullName>
    </submittedName>
</protein>
<dbReference type="InterPro" id="IPR000436">
    <property type="entry name" value="Sushi_SCR_CCP_dom"/>
</dbReference>
<evidence type="ECO:0000256" key="3">
    <source>
        <dbReference type="ARBA" id="ARBA00023157"/>
    </source>
</evidence>
<reference evidence="8" key="1">
    <citation type="submission" date="2025-08" db="UniProtKB">
        <authorList>
            <consortium name="RefSeq"/>
        </authorList>
    </citation>
    <scope>IDENTIFICATION</scope>
</reference>
<dbReference type="InterPro" id="IPR051277">
    <property type="entry name" value="SEZ6_CSMD_C4BPB_Regulators"/>
</dbReference>
<dbReference type="Pfam" id="PF00084">
    <property type="entry name" value="Sushi"/>
    <property type="match status" value="3"/>
</dbReference>
<feature type="domain" description="Sushi" evidence="6">
    <location>
        <begin position="254"/>
        <end position="310"/>
    </location>
</feature>
<dbReference type="InterPro" id="IPR035976">
    <property type="entry name" value="Sushi/SCR/CCP_sf"/>
</dbReference>
<dbReference type="PROSITE" id="PS50923">
    <property type="entry name" value="SUSHI"/>
    <property type="match status" value="3"/>
</dbReference>
<proteinExistence type="predicted"/>
<evidence type="ECO:0000259" key="6">
    <source>
        <dbReference type="PROSITE" id="PS50923"/>
    </source>
</evidence>
<sequence>MEFDPNQVSGLKISSSQRHAAGHKMSPPLACCLLALWLAPAAREPWESGQGRAVMSTAEPDFPGSAPGTGRQKNFSLQLGTSDHPPVLPAGGCAELPAVNNSIFMVERVAGKTQGTLICANGYHLVGRQTLICNTSQGWSGPAPTCQAHQGTEFLLPQSGENSTSAECRVRRLGWMSQARASRPGPGGWGSAPWVGHCPDPVLVNGQFSATGPVHVDDTVTFRCHEDHILQGSRWSRCLQNRTWAPPVPICKSRHCGHPGNPPHGYFKGDDFNAGSVITYFCEARYQLVGAQSQRCVDGEWSGHLPACKRIPERPKSAVQDALDKALLAFWESREPCHALGNFTQRLKRSGFRLKDIKFSLEMKKAELEGKTCLASALDRPDGRNTFVNKGSSWP</sequence>
<comment type="caution">
    <text evidence="4">Lacks conserved residue(s) required for the propagation of feature annotation.</text>
</comment>
<feature type="disulfide bond" evidence="4">
    <location>
        <begin position="119"/>
        <end position="146"/>
    </location>
</feature>
<feature type="region of interest" description="Disordered" evidence="5">
    <location>
        <begin position="56"/>
        <end position="79"/>
    </location>
</feature>
<dbReference type="CDD" id="cd00033">
    <property type="entry name" value="CCP"/>
    <property type="match status" value="3"/>
</dbReference>
<dbReference type="SUPFAM" id="SSF57535">
    <property type="entry name" value="Complement control module/SCR domain"/>
    <property type="match status" value="3"/>
</dbReference>
<dbReference type="Gene3D" id="2.10.70.10">
    <property type="entry name" value="Complement Module, domain 1"/>
    <property type="match status" value="3"/>
</dbReference>
<evidence type="ECO:0000256" key="5">
    <source>
        <dbReference type="SAM" id="MobiDB-lite"/>
    </source>
</evidence>
<feature type="disulfide bond" evidence="4">
    <location>
        <begin position="224"/>
        <end position="251"/>
    </location>
</feature>
<gene>
    <name evidence="8" type="primary">C4BPB</name>
</gene>
<evidence type="ECO:0000256" key="2">
    <source>
        <dbReference type="ARBA" id="ARBA00022737"/>
    </source>
</evidence>
<dbReference type="Proteomes" id="UP001652624">
    <property type="component" value="Chromosome 19"/>
</dbReference>